<dbReference type="EMBL" id="KZ613954">
    <property type="protein sequence ID" value="PMD34353.1"/>
    <property type="molecule type" value="Genomic_DNA"/>
</dbReference>
<dbReference type="OrthoDB" id="3511514at2759"/>
<dbReference type="PANTHER" id="PTHR24148">
    <property type="entry name" value="ANKYRIN REPEAT DOMAIN-CONTAINING PROTEIN 39 HOMOLOG-RELATED"/>
    <property type="match status" value="1"/>
</dbReference>
<gene>
    <name evidence="1" type="ORF">L207DRAFT_497721</name>
</gene>
<sequence length="97" mass="10874">MPFEDVLEKTVENRGFCVTENGYFGLVPRRARVGDHIIVLFGGCTPFVVRERKGWDSPSSEKCYWQLVGEAYVHGMMDGEALAGLKEGESSEEFILV</sequence>
<evidence type="ECO:0000313" key="2">
    <source>
        <dbReference type="Proteomes" id="UP000235786"/>
    </source>
</evidence>
<dbReference type="InterPro" id="IPR052895">
    <property type="entry name" value="HetReg/Transcr_Mod"/>
</dbReference>
<keyword evidence="2" id="KW-1185">Reference proteome</keyword>
<protein>
    <submittedName>
        <fullName evidence="1">Uncharacterized protein</fullName>
    </submittedName>
</protein>
<evidence type="ECO:0000313" key="1">
    <source>
        <dbReference type="EMBL" id="PMD34353.1"/>
    </source>
</evidence>
<name>A0A2J6R760_HYAVF</name>
<dbReference type="AlphaFoldDB" id="A0A2J6R760"/>
<dbReference type="Pfam" id="PF26639">
    <property type="entry name" value="Het-6_barrel"/>
    <property type="match status" value="1"/>
</dbReference>
<dbReference type="STRING" id="1149755.A0A2J6R760"/>
<accession>A0A2J6R760</accession>
<reference evidence="1 2" key="1">
    <citation type="submission" date="2016-04" db="EMBL/GenBank/DDBJ databases">
        <title>A degradative enzymes factory behind the ericoid mycorrhizal symbiosis.</title>
        <authorList>
            <consortium name="DOE Joint Genome Institute"/>
            <person name="Martino E."/>
            <person name="Morin E."/>
            <person name="Grelet G."/>
            <person name="Kuo A."/>
            <person name="Kohler A."/>
            <person name="Daghino S."/>
            <person name="Barry K."/>
            <person name="Choi C."/>
            <person name="Cichocki N."/>
            <person name="Clum A."/>
            <person name="Copeland A."/>
            <person name="Hainaut M."/>
            <person name="Haridas S."/>
            <person name="Labutti K."/>
            <person name="Lindquist E."/>
            <person name="Lipzen A."/>
            <person name="Khouja H.-R."/>
            <person name="Murat C."/>
            <person name="Ohm R."/>
            <person name="Olson A."/>
            <person name="Spatafora J."/>
            <person name="Veneault-Fourrey C."/>
            <person name="Henrissat B."/>
            <person name="Grigoriev I."/>
            <person name="Martin F."/>
            <person name="Perotto S."/>
        </authorList>
    </citation>
    <scope>NUCLEOTIDE SEQUENCE [LARGE SCALE GENOMIC DNA]</scope>
    <source>
        <strain evidence="1 2">F</strain>
    </source>
</reference>
<proteinExistence type="predicted"/>
<dbReference type="PANTHER" id="PTHR24148:SF64">
    <property type="entry name" value="HETEROKARYON INCOMPATIBILITY DOMAIN-CONTAINING PROTEIN"/>
    <property type="match status" value="1"/>
</dbReference>
<dbReference type="Proteomes" id="UP000235786">
    <property type="component" value="Unassembled WGS sequence"/>
</dbReference>
<organism evidence="1 2">
    <name type="scientific">Hyaloscypha variabilis (strain UAMH 11265 / GT02V1 / F)</name>
    <name type="common">Meliniomyces variabilis</name>
    <dbReference type="NCBI Taxonomy" id="1149755"/>
    <lineage>
        <taxon>Eukaryota</taxon>
        <taxon>Fungi</taxon>
        <taxon>Dikarya</taxon>
        <taxon>Ascomycota</taxon>
        <taxon>Pezizomycotina</taxon>
        <taxon>Leotiomycetes</taxon>
        <taxon>Helotiales</taxon>
        <taxon>Hyaloscyphaceae</taxon>
        <taxon>Hyaloscypha</taxon>
        <taxon>Hyaloscypha variabilis</taxon>
    </lineage>
</organism>